<evidence type="ECO:0000313" key="4">
    <source>
        <dbReference type="Proteomes" id="UP001603978"/>
    </source>
</evidence>
<dbReference type="PRINTS" id="PR00411">
    <property type="entry name" value="PNDRDTASEI"/>
</dbReference>
<accession>A0ABW7AVN5</accession>
<comment type="caution">
    <text evidence="3">The sequence shown here is derived from an EMBL/GenBank/DDBJ whole genome shotgun (WGS) entry which is preliminary data.</text>
</comment>
<reference evidence="3 4" key="1">
    <citation type="submission" date="2024-10" db="EMBL/GenBank/DDBJ databases">
        <authorList>
            <person name="Topkara A.R."/>
            <person name="Saygin H."/>
        </authorList>
    </citation>
    <scope>NUCLEOTIDE SEQUENCE [LARGE SCALE GENOMIC DNA]</scope>
    <source>
        <strain evidence="3 4">M3C6</strain>
    </source>
</reference>
<evidence type="ECO:0000259" key="2">
    <source>
        <dbReference type="Pfam" id="PF07992"/>
    </source>
</evidence>
<dbReference type="InterPro" id="IPR023753">
    <property type="entry name" value="FAD/NAD-binding_dom"/>
</dbReference>
<dbReference type="Proteomes" id="UP001603978">
    <property type="component" value="Unassembled WGS sequence"/>
</dbReference>
<proteinExistence type="predicted"/>
<keyword evidence="4" id="KW-1185">Reference proteome</keyword>
<dbReference type="RefSeq" id="WP_393177529.1">
    <property type="nucleotide sequence ID" value="NZ_JBICRM010000068.1"/>
</dbReference>
<dbReference type="SUPFAM" id="SSF51905">
    <property type="entry name" value="FAD/NAD(P)-binding domain"/>
    <property type="match status" value="1"/>
</dbReference>
<dbReference type="InterPro" id="IPR036188">
    <property type="entry name" value="FAD/NAD-bd_sf"/>
</dbReference>
<feature type="region of interest" description="Disordered" evidence="1">
    <location>
        <begin position="58"/>
        <end position="78"/>
    </location>
</feature>
<name>A0ABW7AVN5_9ACTN</name>
<feature type="domain" description="FAD/NAD(P)-binding" evidence="2">
    <location>
        <begin position="6"/>
        <end position="61"/>
    </location>
</feature>
<evidence type="ECO:0000313" key="3">
    <source>
        <dbReference type="EMBL" id="MFG1711088.1"/>
    </source>
</evidence>
<organism evidence="3 4">
    <name type="scientific">Nonomuraea marmarensis</name>
    <dbReference type="NCBI Taxonomy" id="3351344"/>
    <lineage>
        <taxon>Bacteria</taxon>
        <taxon>Bacillati</taxon>
        <taxon>Actinomycetota</taxon>
        <taxon>Actinomycetes</taxon>
        <taxon>Streptosporangiales</taxon>
        <taxon>Streptosporangiaceae</taxon>
        <taxon>Nonomuraea</taxon>
    </lineage>
</organism>
<gene>
    <name evidence="3" type="ORF">ACFLIM_48825</name>
</gene>
<sequence>MDAGIFDVIVIGAGPVGENVAHRVVHAGLSAAIVERELVGGERSYWACMPTNAAVEHQRPIARLRDPRRHPDRPGRHH</sequence>
<dbReference type="Gene3D" id="3.50.50.60">
    <property type="entry name" value="FAD/NAD(P)-binding domain"/>
    <property type="match status" value="1"/>
</dbReference>
<feature type="compositionally biased region" description="Basic residues" evidence="1">
    <location>
        <begin position="66"/>
        <end position="78"/>
    </location>
</feature>
<protein>
    <submittedName>
        <fullName evidence="3">FAD-dependent oxidoreductase</fullName>
    </submittedName>
</protein>
<dbReference type="EMBL" id="JBICRM010000068">
    <property type="protein sequence ID" value="MFG1711088.1"/>
    <property type="molecule type" value="Genomic_DNA"/>
</dbReference>
<dbReference type="Pfam" id="PF07992">
    <property type="entry name" value="Pyr_redox_2"/>
    <property type="match status" value="1"/>
</dbReference>
<evidence type="ECO:0000256" key="1">
    <source>
        <dbReference type="SAM" id="MobiDB-lite"/>
    </source>
</evidence>